<feature type="region of interest" description="Disordered" evidence="1">
    <location>
        <begin position="1"/>
        <end position="30"/>
    </location>
</feature>
<reference evidence="4 5" key="1">
    <citation type="submission" date="2019-08" db="EMBL/GenBank/DDBJ databases">
        <title>Arthrobacter sp. nov., isolated from plateau pika and Tibetan wild ass.</title>
        <authorList>
            <person name="Ge Y."/>
        </authorList>
    </citation>
    <scope>NUCLEOTIDE SEQUENCE [LARGE SCALE GENOMIC DNA]</scope>
    <source>
        <strain evidence="4 5">785</strain>
    </source>
</reference>
<evidence type="ECO:0000313" key="5">
    <source>
        <dbReference type="Proteomes" id="UP000326852"/>
    </source>
</evidence>
<sequence length="331" mass="35113">MNRNRFSSRPAATAAPATAPSATADDTGTQARRRRRYLAGLAVVALGAPVLAGCSAGAALTPVADSSADPFEAYLAEELDQAFFAQDVLRFQCYADNGYPEYNGFIPTEPGTEHRSEILDQLTVADVFFDSVQDATERGLRSEPMPPAPAKIYVHDASFDAVATACNTKAWAALGEGAEDTLIEYNRLASKLSGIFDPTMDALAPLQEKVIQCLVDAGEPVTPAPGQLFGITPGVDLGTPVEYPERSGPKKSSGVEIIPADTEVAYVPTPAEAALAVKYYNCSLETGARDEFAASIREAKKAAIAEHAAELEKLNPRMTEIAATARELTGR</sequence>
<evidence type="ECO:0000256" key="2">
    <source>
        <dbReference type="SAM" id="Phobius"/>
    </source>
</evidence>
<protein>
    <submittedName>
        <fullName evidence="4">Uncharacterized protein</fullName>
    </submittedName>
</protein>
<organism evidence="4 5">
    <name type="scientific">Arthrobacter yangruifuii</name>
    <dbReference type="NCBI Taxonomy" id="2606616"/>
    <lineage>
        <taxon>Bacteria</taxon>
        <taxon>Bacillati</taxon>
        <taxon>Actinomycetota</taxon>
        <taxon>Actinomycetes</taxon>
        <taxon>Micrococcales</taxon>
        <taxon>Micrococcaceae</taxon>
        <taxon>Arthrobacter</taxon>
    </lineage>
</organism>
<dbReference type="AlphaFoldDB" id="A0A5N6MTC8"/>
<dbReference type="RefSeq" id="WP_152271202.1">
    <property type="nucleotide sequence ID" value="NZ_VTFX01000001.1"/>
</dbReference>
<evidence type="ECO:0000313" key="4">
    <source>
        <dbReference type="EMBL" id="KAD4059950.1"/>
    </source>
</evidence>
<accession>A0A5N6MTC8</accession>
<evidence type="ECO:0000256" key="3">
    <source>
        <dbReference type="SAM" id="SignalP"/>
    </source>
</evidence>
<name>A0A5N6MTC8_9MICC</name>
<feature type="transmembrane region" description="Helical" evidence="2">
    <location>
        <begin position="37"/>
        <end position="60"/>
    </location>
</feature>
<comment type="caution">
    <text evidence="4">The sequence shown here is derived from an EMBL/GenBank/DDBJ whole genome shotgun (WGS) entry which is preliminary data.</text>
</comment>
<proteinExistence type="predicted"/>
<feature type="chain" id="PRO_5039577221" evidence="3">
    <location>
        <begin position="25"/>
        <end position="331"/>
    </location>
</feature>
<keyword evidence="2" id="KW-0472">Membrane</keyword>
<keyword evidence="5" id="KW-1185">Reference proteome</keyword>
<dbReference type="Proteomes" id="UP000326852">
    <property type="component" value="Unassembled WGS sequence"/>
</dbReference>
<evidence type="ECO:0000256" key="1">
    <source>
        <dbReference type="SAM" id="MobiDB-lite"/>
    </source>
</evidence>
<dbReference type="EMBL" id="VTFX01000001">
    <property type="protein sequence ID" value="KAD4059950.1"/>
    <property type="molecule type" value="Genomic_DNA"/>
</dbReference>
<keyword evidence="2" id="KW-1133">Transmembrane helix</keyword>
<gene>
    <name evidence="4" type="ORF">GD627_02390</name>
</gene>
<keyword evidence="2" id="KW-0812">Transmembrane</keyword>
<feature type="signal peptide" evidence="3">
    <location>
        <begin position="1"/>
        <end position="24"/>
    </location>
</feature>
<feature type="compositionally biased region" description="Low complexity" evidence="1">
    <location>
        <begin position="7"/>
        <end position="24"/>
    </location>
</feature>
<keyword evidence="3" id="KW-0732">Signal</keyword>